<feature type="region of interest" description="Disordered" evidence="1">
    <location>
        <begin position="368"/>
        <end position="389"/>
    </location>
</feature>
<feature type="compositionally biased region" description="Polar residues" evidence="1">
    <location>
        <begin position="873"/>
        <end position="901"/>
    </location>
</feature>
<feature type="region of interest" description="Disordered" evidence="1">
    <location>
        <begin position="291"/>
        <end position="314"/>
    </location>
</feature>
<feature type="domain" description="Protein phosphatase 1 regulatory subunit 26 N-terminal" evidence="2">
    <location>
        <begin position="1"/>
        <end position="804"/>
    </location>
</feature>
<feature type="region of interest" description="Disordered" evidence="1">
    <location>
        <begin position="839"/>
        <end position="910"/>
    </location>
</feature>
<dbReference type="InterPro" id="IPR031474">
    <property type="entry name" value="PPP1R26_N"/>
</dbReference>
<sequence length="1216" mass="134520">MFLMNTSPLVALPRKWEPFPQSRNCRYPVCFSESEEDLARTAVNAKVQMIINNLQSEEVALGASSKYGCIVQKKQKAAKDRGHKFRRNDQLLQEHINYTLRSYPTDSDGMDMEESTEFGPLALNSDSDDSVDRDIEEAIQEYLRNKGQNLPPLPNSTKSLPSKDEGHPVQQKFPSHDAACHLFPVQWASSPCSVSSDDSFEQSIKAEIEQFLKKKKQQASKKIMRRNKPFHQKEELEEKLALSQKGSINRGNQSSLRQRGKAYLSRRHPGLQSISTATCLKSKASKEPAVCKTERQTGFSTPTARDSSFLEENKKSRKRPILCNAGREDRVECTDLSDSSSDDGIEEAIQRYQLEKMKKGAESRAGCVSSQQEGFSPNKTENIPPSALPEITPKAQRLKRKDASTKAAAANRPVASCNHLRKSRRCSPENSFAKCAVTFQASCRADTAAELMCAEAILDISKTILPLPTASDHKLFSTSPSFSSQNVLPSQYESDNNIVDSDDSIEREIRAFLAVKARTQHLIAKSTFQVPLPLGQSRERTHSSKRTFPKCLKLPLTHKKTLKRKRETVPQNEDAQLISEVDYLDKNLPISPVTQLKNERTGKMVIYPKGTRASIDSISVPCSHTPHDSGSLLESITPDLQKYGADDKSSSFDSDEDLDTAIKDLLSSKRKLKKKSKDQRTHCKKKDPFGDAEMPIFCKNERDSQSQAPTLLKKCLVGSRRDIREGNVKKGPLRKPKSTIEFEPECKKEYQTKPVSGTEIQQATKARPCLWAVTSLMDDSSSIDSDDSIEEEIQKFLAEKAKASTRIGGLPDATGVAGTLGADKPQGSLLKAEWQLLGQGSPASGKEGQKVGRLAPPGSEVSSRRRYAGESEGNASHPSEQARSFTEDTGSQAPVENSPGTHTKELELPVRRAAVQRKDIWQDRLDQRTVSSGKGKAEEPCKWQNYFKAAPSFKRRRSPEFKMSSKFLPGLKGGENKKKPELLGKRPQDINLPLLHKHGGALADHLFGEGSLPKEIVSSRTEAGVREADQGPRFQAGSLHFCRQERDGSTQETTLTTEVVNLVKHNRVESKEGDASQSLPVQGPGLEEITISPGVTSVEVPVRRGKPLEDSPSWAECELPEGPCDLSLKGKGISQGRTAEEQAQELLEQRWAIVAPLQLVDFGSQNSYSQASNLPMLAGECGELKSMARRMAEVEEQCSRPSGREGLFCTPPSNVL</sequence>
<organism evidence="3">
    <name type="scientific">Micrurus fulvius</name>
    <name type="common">Eastern coral snake</name>
    <name type="synonym">Coluber fulvius</name>
    <dbReference type="NCBI Taxonomy" id="8637"/>
    <lineage>
        <taxon>Eukaryota</taxon>
        <taxon>Metazoa</taxon>
        <taxon>Chordata</taxon>
        <taxon>Craniata</taxon>
        <taxon>Vertebrata</taxon>
        <taxon>Euteleostomi</taxon>
        <taxon>Lepidosauria</taxon>
        <taxon>Squamata</taxon>
        <taxon>Bifurcata</taxon>
        <taxon>Unidentata</taxon>
        <taxon>Episquamata</taxon>
        <taxon>Toxicofera</taxon>
        <taxon>Serpentes</taxon>
        <taxon>Colubroidea</taxon>
        <taxon>Elapidae</taxon>
        <taxon>Elapinae</taxon>
        <taxon>Micrurus</taxon>
    </lineage>
</organism>
<dbReference type="PANTHER" id="PTHR15724:SF0">
    <property type="entry name" value="PROTEIN PHOSPHATASE 1 REGULATORY SUBUNIT 26"/>
    <property type="match status" value="1"/>
</dbReference>
<feature type="region of interest" description="Disordered" evidence="1">
    <location>
        <begin position="102"/>
        <end position="129"/>
    </location>
</feature>
<evidence type="ECO:0000259" key="2">
    <source>
        <dbReference type="Pfam" id="PF15740"/>
    </source>
</evidence>
<dbReference type="PANTHER" id="PTHR15724">
    <property type="entry name" value="PROTEIN PHOSPHATASE 1 REGULATORY SUBUNIT 26"/>
    <property type="match status" value="1"/>
</dbReference>
<feature type="compositionally biased region" description="Polar residues" evidence="1">
    <location>
        <begin position="296"/>
        <end position="306"/>
    </location>
</feature>
<dbReference type="EMBL" id="GAEP01000791">
    <property type="protein sequence ID" value="JAB54030.1"/>
    <property type="molecule type" value="mRNA"/>
</dbReference>
<feature type="compositionally biased region" description="Basic and acidic residues" evidence="1">
    <location>
        <begin position="974"/>
        <end position="983"/>
    </location>
</feature>
<feature type="region of interest" description="Disordered" evidence="1">
    <location>
        <begin position="144"/>
        <end position="171"/>
    </location>
</feature>
<dbReference type="Pfam" id="PF15740">
    <property type="entry name" value="PPP1R26_N"/>
    <property type="match status" value="1"/>
</dbReference>
<reference evidence="3" key="1">
    <citation type="journal article" date="2013" name="BMC Genomics">
        <title>The venom-gland transcriptome of the eastern coral snake (Micrurus fulvius) reveals high venom complexity in the intragenomic evolution of venoms.</title>
        <authorList>
            <person name="Margres M.J."/>
            <person name="Aronow K."/>
            <person name="Loyacano J."/>
            <person name="Rokyta D.R."/>
        </authorList>
    </citation>
    <scope>NUCLEOTIDE SEQUENCE</scope>
    <source>
        <tissue evidence="3">Venom gland</tissue>
    </source>
</reference>
<feature type="compositionally biased region" description="Polar residues" evidence="1">
    <location>
        <begin position="368"/>
        <end position="383"/>
    </location>
</feature>
<dbReference type="InterPro" id="IPR026130">
    <property type="entry name" value="PPP1R26"/>
</dbReference>
<dbReference type="GO" id="GO:0004864">
    <property type="term" value="F:protein phosphatase inhibitor activity"/>
    <property type="evidence" value="ECO:0007669"/>
    <property type="project" value="InterPro"/>
</dbReference>
<evidence type="ECO:0000256" key="1">
    <source>
        <dbReference type="SAM" id="MobiDB-lite"/>
    </source>
</evidence>
<accession>U3FZE2</accession>
<proteinExistence type="evidence at transcript level"/>
<feature type="region of interest" description="Disordered" evidence="1">
    <location>
        <begin position="1068"/>
        <end position="1088"/>
    </location>
</feature>
<name>U3FZE2_MICFL</name>
<protein>
    <submittedName>
        <fullName evidence="3">KIAA0649</fullName>
    </submittedName>
</protein>
<dbReference type="AlphaFoldDB" id="U3FZE2"/>
<feature type="region of interest" description="Disordered" evidence="1">
    <location>
        <begin position="964"/>
        <end position="983"/>
    </location>
</feature>
<evidence type="ECO:0000313" key="3">
    <source>
        <dbReference type="EMBL" id="JAB54030.1"/>
    </source>
</evidence>